<dbReference type="OrthoDB" id="6630571at2759"/>
<dbReference type="EMBL" id="QKKF02026484">
    <property type="protein sequence ID" value="RZF36341.1"/>
    <property type="molecule type" value="Genomic_DNA"/>
</dbReference>
<keyword evidence="2" id="KW-0472">Membrane</keyword>
<gene>
    <name evidence="4" type="ORF">LSTR_LSTR008822</name>
</gene>
<evidence type="ECO:0000313" key="4">
    <source>
        <dbReference type="EMBL" id="RZF36341.1"/>
    </source>
</evidence>
<proteinExistence type="predicted"/>
<evidence type="ECO:0000256" key="2">
    <source>
        <dbReference type="SAM" id="Phobius"/>
    </source>
</evidence>
<dbReference type="PANTHER" id="PTHR21879:SF3">
    <property type="entry name" value="FI03378P"/>
    <property type="match status" value="1"/>
</dbReference>
<evidence type="ECO:0000256" key="3">
    <source>
        <dbReference type="SAM" id="SignalP"/>
    </source>
</evidence>
<dbReference type="AlphaFoldDB" id="A0A482WT47"/>
<feature type="signal peptide" evidence="3">
    <location>
        <begin position="1"/>
        <end position="20"/>
    </location>
</feature>
<name>A0A482WT47_LAOST</name>
<accession>A0A482WT47</accession>
<sequence>MRNTVCVLLAAAALISSVHGSPLDKVENELQPSTEETLLRKLSAKCSQRDTASCVMLKLVSYMNRLLKKNDFELTESLVITQTSPVMEASQTPLARAFKHDSLSDDDLTGQLVAEKLWAYVQSRSLRWSVLPEADVVLSAEPDHQGALNLGVSLRASRSLETGRGKMKNLGPLVAAGMMKIGMVGVLAFKALALLVGKALLVSKLAFLLAAVIGLKKLFSQQKHVTYEVVTHPHHSHSHAPEIHSSGHDSYSSGWGRSLPLPLAASATASAAAPVDAHQMAYSAQAPAQ</sequence>
<reference evidence="4 5" key="1">
    <citation type="journal article" date="2017" name="Gigascience">
        <title>Genome sequence of the small brown planthopper, Laodelphax striatellus.</title>
        <authorList>
            <person name="Zhu J."/>
            <person name="Jiang F."/>
            <person name="Wang X."/>
            <person name="Yang P."/>
            <person name="Bao Y."/>
            <person name="Zhao W."/>
            <person name="Wang W."/>
            <person name="Lu H."/>
            <person name="Wang Q."/>
            <person name="Cui N."/>
            <person name="Li J."/>
            <person name="Chen X."/>
            <person name="Luo L."/>
            <person name="Yu J."/>
            <person name="Kang L."/>
            <person name="Cui F."/>
        </authorList>
    </citation>
    <scope>NUCLEOTIDE SEQUENCE [LARGE SCALE GENOMIC DNA]</scope>
    <source>
        <strain evidence="4">Lst14</strain>
    </source>
</reference>
<organism evidence="4 5">
    <name type="scientific">Laodelphax striatellus</name>
    <name type="common">Small brown planthopper</name>
    <name type="synonym">Delphax striatella</name>
    <dbReference type="NCBI Taxonomy" id="195883"/>
    <lineage>
        <taxon>Eukaryota</taxon>
        <taxon>Metazoa</taxon>
        <taxon>Ecdysozoa</taxon>
        <taxon>Arthropoda</taxon>
        <taxon>Hexapoda</taxon>
        <taxon>Insecta</taxon>
        <taxon>Pterygota</taxon>
        <taxon>Neoptera</taxon>
        <taxon>Paraneoptera</taxon>
        <taxon>Hemiptera</taxon>
        <taxon>Auchenorrhyncha</taxon>
        <taxon>Fulgoroidea</taxon>
        <taxon>Delphacidae</taxon>
        <taxon>Criomorphinae</taxon>
        <taxon>Laodelphax</taxon>
    </lineage>
</organism>
<keyword evidence="2" id="KW-1133">Transmembrane helix</keyword>
<dbReference type="Pfam" id="PF07898">
    <property type="entry name" value="DUF1676"/>
    <property type="match status" value="1"/>
</dbReference>
<protein>
    <recommendedName>
        <fullName evidence="6">Osiris</fullName>
    </recommendedName>
</protein>
<dbReference type="Proteomes" id="UP000291343">
    <property type="component" value="Unassembled WGS sequence"/>
</dbReference>
<feature type="transmembrane region" description="Helical" evidence="2">
    <location>
        <begin position="191"/>
        <end position="215"/>
    </location>
</feature>
<evidence type="ECO:0000313" key="5">
    <source>
        <dbReference type="Proteomes" id="UP000291343"/>
    </source>
</evidence>
<feature type="chain" id="PRO_5019776026" description="Osiris" evidence="3">
    <location>
        <begin position="21"/>
        <end position="289"/>
    </location>
</feature>
<dbReference type="GO" id="GO:0016020">
    <property type="term" value="C:membrane"/>
    <property type="evidence" value="ECO:0007669"/>
    <property type="project" value="TreeGrafter"/>
</dbReference>
<comment type="caution">
    <text evidence="4">The sequence shown here is derived from an EMBL/GenBank/DDBJ whole genome shotgun (WGS) entry which is preliminary data.</text>
</comment>
<keyword evidence="3" id="KW-0732">Signal</keyword>
<feature type="region of interest" description="Disordered" evidence="1">
    <location>
        <begin position="231"/>
        <end position="251"/>
    </location>
</feature>
<evidence type="ECO:0000256" key="1">
    <source>
        <dbReference type="SAM" id="MobiDB-lite"/>
    </source>
</evidence>
<keyword evidence="2" id="KW-0812">Transmembrane</keyword>
<dbReference type="InterPro" id="IPR012464">
    <property type="entry name" value="DUF1676"/>
</dbReference>
<keyword evidence="5" id="KW-1185">Reference proteome</keyword>
<dbReference type="PANTHER" id="PTHR21879">
    <property type="entry name" value="FI03362P-RELATED-RELATED"/>
    <property type="match status" value="1"/>
</dbReference>
<dbReference type="InParanoid" id="A0A482WT47"/>
<evidence type="ECO:0008006" key="6">
    <source>
        <dbReference type="Google" id="ProtNLM"/>
    </source>
</evidence>